<comment type="caution">
    <text evidence="3">The sequence shown here is derived from an EMBL/GenBank/DDBJ whole genome shotgun (WGS) entry which is preliminary data.</text>
</comment>
<keyword evidence="4" id="KW-1185">Reference proteome</keyword>
<protein>
    <submittedName>
        <fullName evidence="3">DUF1285 domain-containing protein</fullName>
    </submittedName>
</protein>
<dbReference type="InterPro" id="IPR023361">
    <property type="entry name" value="DUF1285_beta_roll_sf"/>
</dbReference>
<dbReference type="AlphaFoldDB" id="A0A558DTS4"/>
<dbReference type="RefSeq" id="WP_144358075.1">
    <property type="nucleotide sequence ID" value="NZ_VMNH01000005.1"/>
</dbReference>
<sequence>MSRLDELLGEIQSKEATSAAKKPWNPQHCGDIDIRIATDGTWYHEGRPFQRASLVSLFASVLRREADGEYYLLTPAEKMRIQVDDAPFVVTQMEHIIEQGQPTLLFTTNLDEQVIADAAHPIRVEFDPVTAEPRPYIHCRDNLDALINRNVYMALVNIGTLFQQDDGTHLGVSSQGVRFDLGSVEG</sequence>
<feature type="domain" description="DUF1285" evidence="1">
    <location>
        <begin position="23"/>
        <end position="86"/>
    </location>
</feature>
<dbReference type="PIRSF" id="PIRSF029557">
    <property type="entry name" value="UCP029557"/>
    <property type="match status" value="1"/>
</dbReference>
<proteinExistence type="predicted"/>
<evidence type="ECO:0000259" key="2">
    <source>
        <dbReference type="Pfam" id="PF21028"/>
    </source>
</evidence>
<evidence type="ECO:0000259" key="1">
    <source>
        <dbReference type="Pfam" id="PF06938"/>
    </source>
</evidence>
<dbReference type="Gene3D" id="3.10.540.10">
    <property type="entry name" value="duf1285 like domain"/>
    <property type="match status" value="1"/>
</dbReference>
<dbReference type="InterPro" id="IPR048342">
    <property type="entry name" value="DUF1285_C"/>
</dbReference>
<name>A0A558DTS4_9GAMM</name>
<dbReference type="InterPro" id="IPR010707">
    <property type="entry name" value="DUF1285"/>
</dbReference>
<gene>
    <name evidence="3" type="ORF">FHP88_05850</name>
</gene>
<dbReference type="Pfam" id="PF06938">
    <property type="entry name" value="DUF1285_N"/>
    <property type="match status" value="1"/>
</dbReference>
<accession>A0A558DTS4</accession>
<dbReference type="Pfam" id="PF21028">
    <property type="entry name" value="DUF1285_C"/>
    <property type="match status" value="1"/>
</dbReference>
<organism evidence="3 4">
    <name type="scientific">Sedimenticola selenatireducens</name>
    <dbReference type="NCBI Taxonomy" id="191960"/>
    <lineage>
        <taxon>Bacteria</taxon>
        <taxon>Pseudomonadati</taxon>
        <taxon>Pseudomonadota</taxon>
        <taxon>Gammaproteobacteria</taxon>
        <taxon>Chromatiales</taxon>
        <taxon>Sedimenticolaceae</taxon>
        <taxon>Sedimenticola</taxon>
    </lineage>
</organism>
<dbReference type="InterPro" id="IPR048341">
    <property type="entry name" value="DUF1285_N"/>
</dbReference>
<feature type="domain" description="DUF1285" evidence="2">
    <location>
        <begin position="87"/>
        <end position="181"/>
    </location>
</feature>
<dbReference type="EMBL" id="VMNH01000005">
    <property type="protein sequence ID" value="TVO76946.1"/>
    <property type="molecule type" value="Genomic_DNA"/>
</dbReference>
<evidence type="ECO:0000313" key="3">
    <source>
        <dbReference type="EMBL" id="TVO76946.1"/>
    </source>
</evidence>
<dbReference type="OrthoDB" id="3078366at2"/>
<evidence type="ECO:0000313" key="4">
    <source>
        <dbReference type="Proteomes" id="UP000316649"/>
    </source>
</evidence>
<reference evidence="3 4" key="1">
    <citation type="submission" date="2019-07" db="EMBL/GenBank/DDBJ databases">
        <title>The pathways for chlorine oxyanion respiration interact through the shared metabolite chlorate.</title>
        <authorList>
            <person name="Barnum T.P."/>
            <person name="Cheng Y."/>
            <person name="Hill K.A."/>
            <person name="Lucas L.N."/>
            <person name="Carlson H.K."/>
            <person name="Coates J.D."/>
        </authorList>
    </citation>
    <scope>NUCLEOTIDE SEQUENCE [LARGE SCALE GENOMIC DNA]</scope>
    <source>
        <strain evidence="3 4">BK-1</strain>
    </source>
</reference>
<dbReference type="Gene3D" id="2.30.270.10">
    <property type="entry name" value="duf1285 protein"/>
    <property type="match status" value="1"/>
</dbReference>
<dbReference type="Proteomes" id="UP000316649">
    <property type="component" value="Unassembled WGS sequence"/>
</dbReference>